<proteinExistence type="predicted"/>
<name>A0A336N5I4_CULSO</name>
<dbReference type="VEuPathDB" id="VectorBase:CSON006922"/>
<evidence type="ECO:0000313" key="2">
    <source>
        <dbReference type="EMBL" id="SSX33758.1"/>
    </source>
</evidence>
<sequence>MNQLHAVLFVVLMQFAITLYANDNQLDLEKIKDKINLNEIQSQLPDGVKIPPELLNASLPSVEETTKILKEKCIKVSGSDAAYEEASQGATTLNECITSLVDVSVLQEEIEKATPTGDLDTVFNKYCRKRETAINCVKNFTETIDPCLEPQERENKKIVIEIFTSLVNFVCHKDGDQIALFISEKGPECFKEKQADVLDCVNSTFKGYLPAETPTTIDDLPVFSFGQKECNDMSRLQKCVVKVLEDCEESTPANLVDAMFRFVRNKTPCANMTTTADKLGSDYDDKDANSGFRFISSVTVLLLAAMLSMFV</sequence>
<feature type="signal peptide" evidence="1">
    <location>
        <begin position="1"/>
        <end position="21"/>
    </location>
</feature>
<accession>A0A336N5I4</accession>
<dbReference type="AlphaFoldDB" id="A0A336N5I4"/>
<reference evidence="2" key="1">
    <citation type="submission" date="2018-07" db="EMBL/GenBank/DDBJ databases">
        <authorList>
            <person name="Quirk P.G."/>
            <person name="Krulwich T.A."/>
        </authorList>
    </citation>
    <scope>NUCLEOTIDE SEQUENCE</scope>
</reference>
<feature type="chain" id="PRO_5016330874" evidence="1">
    <location>
        <begin position="22"/>
        <end position="311"/>
    </location>
</feature>
<dbReference type="Pfam" id="PF07165">
    <property type="entry name" value="DUF1397"/>
    <property type="match status" value="1"/>
</dbReference>
<evidence type="ECO:0000256" key="1">
    <source>
        <dbReference type="SAM" id="SignalP"/>
    </source>
</evidence>
<dbReference type="InterPro" id="IPR009832">
    <property type="entry name" value="DUF1397"/>
</dbReference>
<organism evidence="2">
    <name type="scientific">Culicoides sonorensis</name>
    <name type="common">Biting midge</name>
    <dbReference type="NCBI Taxonomy" id="179676"/>
    <lineage>
        <taxon>Eukaryota</taxon>
        <taxon>Metazoa</taxon>
        <taxon>Ecdysozoa</taxon>
        <taxon>Arthropoda</taxon>
        <taxon>Hexapoda</taxon>
        <taxon>Insecta</taxon>
        <taxon>Pterygota</taxon>
        <taxon>Neoptera</taxon>
        <taxon>Endopterygota</taxon>
        <taxon>Diptera</taxon>
        <taxon>Nematocera</taxon>
        <taxon>Chironomoidea</taxon>
        <taxon>Ceratopogonidae</taxon>
        <taxon>Ceratopogoninae</taxon>
        <taxon>Culicoides</taxon>
        <taxon>Monoculicoides</taxon>
    </lineage>
</organism>
<gene>
    <name evidence="2" type="primary">CSON006922</name>
</gene>
<dbReference type="PANTHER" id="PTHR20997">
    <property type="entry name" value="EG:BACR42I17.2 PROTEIN-RELATED"/>
    <property type="match status" value="1"/>
</dbReference>
<dbReference type="EMBL" id="UFQT01002606">
    <property type="protein sequence ID" value="SSX33758.1"/>
    <property type="molecule type" value="Genomic_DNA"/>
</dbReference>
<protein>
    <submittedName>
        <fullName evidence="2">CSON006922 protein</fullName>
    </submittedName>
</protein>
<keyword evidence="1" id="KW-0732">Signal</keyword>
<dbReference type="OMA" id="FNKYCAK"/>
<dbReference type="PANTHER" id="PTHR20997:SF2">
    <property type="entry name" value="EG:BACR42I17.2 PROTEIN-RELATED"/>
    <property type="match status" value="1"/>
</dbReference>